<proteinExistence type="inferred from homology"/>
<dbReference type="InterPro" id="IPR050371">
    <property type="entry name" value="Fungal_virulence_M36"/>
</dbReference>
<keyword evidence="10 11" id="KW-0865">Zymogen</keyword>
<evidence type="ECO:0000256" key="6">
    <source>
        <dbReference type="ARBA" id="ARBA00022723"/>
    </source>
</evidence>
<dbReference type="Pfam" id="PF02128">
    <property type="entry name" value="Peptidase_M36"/>
    <property type="match status" value="1"/>
</dbReference>
<keyword evidence="13" id="KW-1185">Reference proteome</keyword>
<dbReference type="Gene3D" id="1.10.390.10">
    <property type="entry name" value="Neutral Protease Domain 2"/>
    <property type="match status" value="1"/>
</dbReference>
<keyword evidence="8 11" id="KW-0862">Zinc</keyword>
<evidence type="ECO:0000256" key="1">
    <source>
        <dbReference type="ARBA" id="ARBA00001947"/>
    </source>
</evidence>
<dbReference type="Gene3D" id="3.10.170.10">
    <property type="match status" value="1"/>
</dbReference>
<protein>
    <recommendedName>
        <fullName evidence="11">Extracellular metalloproteinase</fullName>
        <ecNumber evidence="11">3.4.24.-</ecNumber>
    </recommendedName>
    <alternativeName>
        <fullName evidence="11">Fungalysin</fullName>
    </alternativeName>
</protein>
<dbReference type="PANTHER" id="PTHR33478:SF1">
    <property type="entry name" value="EXTRACELLULAR METALLOPROTEINASE MEP"/>
    <property type="match status" value="1"/>
</dbReference>
<keyword evidence="9 11" id="KW-0482">Metalloprotease</keyword>
<evidence type="ECO:0000256" key="3">
    <source>
        <dbReference type="ARBA" id="ARBA00006006"/>
    </source>
</evidence>
<name>A0ABR3FNS2_9AGAR</name>
<keyword evidence="5 11" id="KW-0645">Protease</keyword>
<evidence type="ECO:0000256" key="11">
    <source>
        <dbReference type="RuleBase" id="RU364017"/>
    </source>
</evidence>
<dbReference type="Proteomes" id="UP001465976">
    <property type="component" value="Unassembled WGS sequence"/>
</dbReference>
<evidence type="ECO:0000256" key="4">
    <source>
        <dbReference type="ARBA" id="ARBA00022525"/>
    </source>
</evidence>
<evidence type="ECO:0000256" key="7">
    <source>
        <dbReference type="ARBA" id="ARBA00022801"/>
    </source>
</evidence>
<dbReference type="InterPro" id="IPR001842">
    <property type="entry name" value="Peptidase_M36"/>
</dbReference>
<dbReference type="EMBL" id="JBAHYK010000190">
    <property type="protein sequence ID" value="KAL0576903.1"/>
    <property type="molecule type" value="Genomic_DNA"/>
</dbReference>
<reference evidence="12 13" key="1">
    <citation type="submission" date="2024-02" db="EMBL/GenBank/DDBJ databases">
        <title>A draft genome for the cacao thread blight pathogen Marasmius crinis-equi.</title>
        <authorList>
            <person name="Cohen S.P."/>
            <person name="Baruah I.K."/>
            <person name="Amoako-Attah I."/>
            <person name="Bukari Y."/>
            <person name="Meinhardt L.W."/>
            <person name="Bailey B.A."/>
        </authorList>
    </citation>
    <scope>NUCLEOTIDE SEQUENCE [LARGE SCALE GENOMIC DNA]</scope>
    <source>
        <strain evidence="12 13">GH-76</strain>
    </source>
</reference>
<dbReference type="SUPFAM" id="SSF55486">
    <property type="entry name" value="Metalloproteases ('zincins'), catalytic domain"/>
    <property type="match status" value="1"/>
</dbReference>
<keyword evidence="4 11" id="KW-0964">Secreted</keyword>
<dbReference type="PANTHER" id="PTHR33478">
    <property type="entry name" value="EXTRACELLULAR METALLOPROTEINASE MEP"/>
    <property type="match status" value="1"/>
</dbReference>
<evidence type="ECO:0000256" key="2">
    <source>
        <dbReference type="ARBA" id="ARBA00004613"/>
    </source>
</evidence>
<evidence type="ECO:0000313" key="12">
    <source>
        <dbReference type="EMBL" id="KAL0576903.1"/>
    </source>
</evidence>
<evidence type="ECO:0000313" key="13">
    <source>
        <dbReference type="Proteomes" id="UP001465976"/>
    </source>
</evidence>
<keyword evidence="7 11" id="KW-0378">Hydrolase</keyword>
<organism evidence="12 13">
    <name type="scientific">Marasmius crinis-equi</name>
    <dbReference type="NCBI Taxonomy" id="585013"/>
    <lineage>
        <taxon>Eukaryota</taxon>
        <taxon>Fungi</taxon>
        <taxon>Dikarya</taxon>
        <taxon>Basidiomycota</taxon>
        <taxon>Agaricomycotina</taxon>
        <taxon>Agaricomycetes</taxon>
        <taxon>Agaricomycetidae</taxon>
        <taxon>Agaricales</taxon>
        <taxon>Marasmiineae</taxon>
        <taxon>Marasmiaceae</taxon>
        <taxon>Marasmius</taxon>
    </lineage>
</organism>
<evidence type="ECO:0000256" key="10">
    <source>
        <dbReference type="ARBA" id="ARBA00023145"/>
    </source>
</evidence>
<evidence type="ECO:0000256" key="9">
    <source>
        <dbReference type="ARBA" id="ARBA00023049"/>
    </source>
</evidence>
<dbReference type="EC" id="3.4.24.-" evidence="11"/>
<comment type="similarity">
    <text evidence="3 11">Belongs to the peptidase M36 family.</text>
</comment>
<keyword evidence="6 11" id="KW-0479">Metal-binding</keyword>
<dbReference type="InterPro" id="IPR027268">
    <property type="entry name" value="Peptidase_M4/M1_CTD_sf"/>
</dbReference>
<sequence length="395" mass="43295">MTHVYAQQLHNGIPFSNALANAALRGNRLVAFGHSFVNTSKIADAKPTIDLDSVIAKVEEAFQGKKNEIEPTIEYLAREDGSVALVHVLQVQNLADNSWYEAFVDAHSGELLSVIDFVSHATYKALPVTKQMPTEGLDILVDPQLLEASPNGWHIPSGNTTEGNNVAVFIGSQFNQPLNSTPQSSPGFFNYSYEFGQDPTTGTNPDAARTNVFYVANSFHDTMYLYGFTENAFNYQDNNFGKGGVGGDRLLIDIQDSFEFDNARCTAPRDGQSARCSIFMWDLSNPRRDGALENDLLIHELTHTLTGRMTGGGTGRCLDSWDAGGLGEGWSDAVANWYSHSASPDVHDFVFAPWATNGDPGFLRTGPYSTSPEVNPLRYSSLPSRETLHEIGKVW</sequence>
<accession>A0ABR3FNS2</accession>
<comment type="cofactor">
    <cofactor evidence="1 11">
        <name>Zn(2+)</name>
        <dbReference type="ChEBI" id="CHEBI:29105"/>
    </cofactor>
</comment>
<gene>
    <name evidence="12" type="ORF">V5O48_005084</name>
</gene>
<dbReference type="PRINTS" id="PR00999">
    <property type="entry name" value="FUNGALYSIN"/>
</dbReference>
<evidence type="ECO:0000256" key="8">
    <source>
        <dbReference type="ARBA" id="ARBA00022833"/>
    </source>
</evidence>
<comment type="caution">
    <text evidence="12">The sequence shown here is derived from an EMBL/GenBank/DDBJ whole genome shotgun (WGS) entry which is preliminary data.</text>
</comment>
<comment type="subcellular location">
    <subcellularLocation>
        <location evidence="2 11">Secreted</location>
    </subcellularLocation>
</comment>
<evidence type="ECO:0000256" key="5">
    <source>
        <dbReference type="ARBA" id="ARBA00022670"/>
    </source>
</evidence>